<evidence type="ECO:0000313" key="1">
    <source>
        <dbReference type="EMBL" id="SVD86996.1"/>
    </source>
</evidence>
<feature type="non-terminal residue" evidence="1">
    <location>
        <position position="1"/>
    </location>
</feature>
<organism evidence="1">
    <name type="scientific">marine metagenome</name>
    <dbReference type="NCBI Taxonomy" id="408172"/>
    <lineage>
        <taxon>unclassified sequences</taxon>
        <taxon>metagenomes</taxon>
        <taxon>ecological metagenomes</taxon>
    </lineage>
</organism>
<gene>
    <name evidence="1" type="ORF">METZ01_LOCUS439850</name>
</gene>
<protein>
    <submittedName>
        <fullName evidence="1">Uncharacterized protein</fullName>
    </submittedName>
</protein>
<dbReference type="EMBL" id="UINC01178691">
    <property type="protein sequence ID" value="SVD86996.1"/>
    <property type="molecule type" value="Genomic_DNA"/>
</dbReference>
<reference evidence="1" key="1">
    <citation type="submission" date="2018-05" db="EMBL/GenBank/DDBJ databases">
        <authorList>
            <person name="Lanie J.A."/>
            <person name="Ng W.-L."/>
            <person name="Kazmierczak K.M."/>
            <person name="Andrzejewski T.M."/>
            <person name="Davidsen T.M."/>
            <person name="Wayne K.J."/>
            <person name="Tettelin H."/>
            <person name="Glass J.I."/>
            <person name="Rusch D."/>
            <person name="Podicherti R."/>
            <person name="Tsui H.-C.T."/>
            <person name="Winkler M.E."/>
        </authorList>
    </citation>
    <scope>NUCLEOTIDE SEQUENCE</scope>
</reference>
<name>A0A382YUP0_9ZZZZ</name>
<accession>A0A382YUP0</accession>
<sequence>FHTKGVNGSTLNNVAYHCGECYGSNIPAAEFGGSLAKHEEVTKGFALTDRLNDHRSYKRIHDGGNM</sequence>
<dbReference type="AlphaFoldDB" id="A0A382YUP0"/>
<proteinExistence type="predicted"/>